<evidence type="ECO:0000313" key="10">
    <source>
        <dbReference type="Proteomes" id="UP000001640"/>
    </source>
</evidence>
<dbReference type="PROSITE" id="PS00350">
    <property type="entry name" value="MADS_BOX_1"/>
    <property type="match status" value="1"/>
</dbReference>
<sequence length="319" mass="35909">MSDTESGVQDQIIINNQEAESSSTSTADPKERRKIEIKFIENKTRRHVTFSKRKHGIMKKAFELSVLTGTQVLLLVVSETGLVYTFSTPKFEPIVTQQEGRNLIQACLNAPDDEDEEEEDEDGEGDDNNVQTNINDENDEINNNNNNNNNNTNSNMTSHNNIHNNINGVPNNAENLVPVTTDIHQENNMNLNGINSMNALNSMNQAIANVGVHSSILNNNNNNNSPLNQSEIKTEMKPTVTLENNQVISSAGTFPNQYQHPQQHPQQQHGQQQQQQQQNALVQQFQNAQNFTNVGSPYLNSEQSAVYQQYFQESQQNQF</sequence>
<dbReference type="GO" id="GO:0000981">
    <property type="term" value="F:DNA-binding transcription factor activity, RNA polymerase II-specific"/>
    <property type="evidence" value="ECO:0007669"/>
    <property type="project" value="InterPro"/>
</dbReference>
<dbReference type="Pfam" id="PF00319">
    <property type="entry name" value="SRF-TF"/>
    <property type="match status" value="1"/>
</dbReference>
<dbReference type="Gene3D" id="3.40.1810.10">
    <property type="entry name" value="Transcription factor, MADS-box"/>
    <property type="match status" value="1"/>
</dbReference>
<feature type="region of interest" description="Disordered" evidence="7">
    <location>
        <begin position="1"/>
        <end position="32"/>
    </location>
</feature>
<dbReference type="GO" id="GO:0046983">
    <property type="term" value="F:protein dimerization activity"/>
    <property type="evidence" value="ECO:0007669"/>
    <property type="project" value="InterPro"/>
</dbReference>
<dbReference type="InterPro" id="IPR002100">
    <property type="entry name" value="TF_MADSbox"/>
</dbReference>
<keyword evidence="5" id="KW-0804">Transcription</keyword>
<proteinExistence type="predicted"/>
<dbReference type="SUPFAM" id="SSF55455">
    <property type="entry name" value="SRF-like"/>
    <property type="match status" value="1"/>
</dbReference>
<dbReference type="GO" id="GO:1900081">
    <property type="term" value="P:regulation of arginine catabolic process"/>
    <property type="evidence" value="ECO:0007669"/>
    <property type="project" value="UniProtKB-ARBA"/>
</dbReference>
<dbReference type="STRING" id="1064592.G0V8Q6"/>
<evidence type="ECO:0000256" key="3">
    <source>
        <dbReference type="ARBA" id="ARBA00023015"/>
    </source>
</evidence>
<evidence type="ECO:0000256" key="7">
    <source>
        <dbReference type="SAM" id="MobiDB-lite"/>
    </source>
</evidence>
<dbReference type="OrthoDB" id="2284405at2759"/>
<keyword evidence="4" id="KW-0238">DNA-binding</keyword>
<dbReference type="PROSITE" id="PS50066">
    <property type="entry name" value="MADS_BOX_2"/>
    <property type="match status" value="1"/>
</dbReference>
<feature type="domain" description="MADS-box" evidence="8">
    <location>
        <begin position="30"/>
        <end position="90"/>
    </location>
</feature>
<organism evidence="9 10">
    <name type="scientific">Naumovozyma castellii</name>
    <name type="common">Yeast</name>
    <name type="synonym">Saccharomyces castellii</name>
    <dbReference type="NCBI Taxonomy" id="27288"/>
    <lineage>
        <taxon>Eukaryota</taxon>
        <taxon>Fungi</taxon>
        <taxon>Dikarya</taxon>
        <taxon>Ascomycota</taxon>
        <taxon>Saccharomycotina</taxon>
        <taxon>Saccharomycetes</taxon>
        <taxon>Saccharomycetales</taxon>
        <taxon>Saccharomycetaceae</taxon>
        <taxon>Naumovozyma</taxon>
    </lineage>
</organism>
<reference key="2">
    <citation type="submission" date="2011-08" db="EMBL/GenBank/DDBJ databases">
        <title>Genome sequence of Naumovozyma castellii.</title>
        <authorList>
            <person name="Gordon J.L."/>
            <person name="Armisen D."/>
            <person name="Proux-Wera E."/>
            <person name="OhEigeartaigh S.S."/>
            <person name="Byrne K.P."/>
            <person name="Wolfe K.H."/>
        </authorList>
    </citation>
    <scope>NUCLEOTIDE SEQUENCE</scope>
    <source>
        <strain>Type strain:CBS 4309</strain>
    </source>
</reference>
<feature type="region of interest" description="Disordered" evidence="7">
    <location>
        <begin position="111"/>
        <end position="166"/>
    </location>
</feature>
<feature type="region of interest" description="Disordered" evidence="7">
    <location>
        <begin position="252"/>
        <end position="281"/>
    </location>
</feature>
<evidence type="ECO:0000256" key="4">
    <source>
        <dbReference type="ARBA" id="ARBA00023125"/>
    </source>
</evidence>
<dbReference type="EMBL" id="HE576752">
    <property type="protein sequence ID" value="CCC67855.1"/>
    <property type="molecule type" value="Genomic_DNA"/>
</dbReference>
<dbReference type="InParanoid" id="G0V8Q6"/>
<feature type="compositionally biased region" description="Low complexity" evidence="7">
    <location>
        <begin position="255"/>
        <end position="281"/>
    </location>
</feature>
<dbReference type="InterPro" id="IPR033897">
    <property type="entry name" value="SRF-like_MADS-box"/>
</dbReference>
<dbReference type="FunFam" id="3.40.1810.10:FF:000002">
    <property type="entry name" value="Serum response factor b"/>
    <property type="match status" value="1"/>
</dbReference>
<dbReference type="Proteomes" id="UP000001640">
    <property type="component" value="Chromosome 1"/>
</dbReference>
<dbReference type="GO" id="GO:0000987">
    <property type="term" value="F:cis-regulatory region sequence-specific DNA binding"/>
    <property type="evidence" value="ECO:0007669"/>
    <property type="project" value="InterPro"/>
</dbReference>
<dbReference type="HOGENOM" id="CLU_063931_2_1_1"/>
<reference evidence="10" key="1">
    <citation type="journal article" date="2011" name="Proc. Natl. Acad. Sci. U.S.A.">
        <title>Evolutionary erosion of yeast sex chromosomes by mating-type switching accidents.</title>
        <authorList>
            <person name="Gordon J.L."/>
            <person name="Armisen D."/>
            <person name="Proux-Wera E."/>
            <person name="Oheigeartaigh S.S."/>
            <person name="Byrne K.P."/>
            <person name="Wolfe K.H."/>
        </authorList>
    </citation>
    <scope>NUCLEOTIDE SEQUENCE [LARGE SCALE GENOMIC DNA]</scope>
    <source>
        <strain evidence="10">ATCC 76901 / BCRC 22586 / CBS 4309 / NBRC 1992 / NRRL Y-12630</strain>
    </source>
</reference>
<dbReference type="GO" id="GO:0045944">
    <property type="term" value="P:positive regulation of transcription by RNA polymerase II"/>
    <property type="evidence" value="ECO:0007669"/>
    <property type="project" value="InterPro"/>
</dbReference>
<dbReference type="InterPro" id="IPR036879">
    <property type="entry name" value="TF_MADSbox_sf"/>
</dbReference>
<evidence type="ECO:0000256" key="6">
    <source>
        <dbReference type="ARBA" id="ARBA00023242"/>
    </source>
</evidence>
<keyword evidence="2" id="KW-0056">Arginine metabolism</keyword>
<dbReference type="PANTHER" id="PTHR48019">
    <property type="entry name" value="SERUM RESPONSE FACTOR HOMOLOG"/>
    <property type="match status" value="1"/>
</dbReference>
<dbReference type="SMART" id="SM00432">
    <property type="entry name" value="MADS"/>
    <property type="match status" value="1"/>
</dbReference>
<dbReference type="KEGG" id="ncs:NCAS_0A12970"/>
<dbReference type="RefSeq" id="XP_003674235.1">
    <property type="nucleotide sequence ID" value="XM_003674187.1"/>
</dbReference>
<evidence type="ECO:0000256" key="1">
    <source>
        <dbReference type="ARBA" id="ARBA00004123"/>
    </source>
</evidence>
<protein>
    <recommendedName>
        <fullName evidence="8">MADS-box domain-containing protein</fullName>
    </recommendedName>
</protein>
<keyword evidence="6" id="KW-0539">Nucleus</keyword>
<evidence type="ECO:0000259" key="8">
    <source>
        <dbReference type="PROSITE" id="PS50066"/>
    </source>
</evidence>
<keyword evidence="3" id="KW-0805">Transcription regulation</keyword>
<gene>
    <name evidence="9" type="primary">NCAS0A12970</name>
    <name evidence="9" type="ordered locus">NCAS_0A12970</name>
</gene>
<dbReference type="FunCoup" id="G0V8Q6">
    <property type="interactions" value="1564"/>
</dbReference>
<feature type="compositionally biased region" description="Low complexity" evidence="7">
    <location>
        <begin position="141"/>
        <end position="166"/>
    </location>
</feature>
<dbReference type="eggNOG" id="KOG0015">
    <property type="taxonomic scope" value="Eukaryota"/>
</dbReference>
<dbReference type="AlphaFoldDB" id="G0V8Q6"/>
<dbReference type="GeneID" id="96901333"/>
<accession>G0V8Q6</accession>
<dbReference type="GO" id="GO:1900079">
    <property type="term" value="P:regulation of arginine biosynthetic process"/>
    <property type="evidence" value="ECO:0007669"/>
    <property type="project" value="UniProtKB-ARBA"/>
</dbReference>
<comment type="subcellular location">
    <subcellularLocation>
        <location evidence="1">Nucleus</location>
    </subcellularLocation>
</comment>
<evidence type="ECO:0000256" key="5">
    <source>
        <dbReference type="ARBA" id="ARBA00023163"/>
    </source>
</evidence>
<evidence type="ECO:0000313" key="9">
    <source>
        <dbReference type="EMBL" id="CCC67855.1"/>
    </source>
</evidence>
<feature type="compositionally biased region" description="Polar residues" evidence="7">
    <location>
        <begin position="1"/>
        <end position="27"/>
    </location>
</feature>
<dbReference type="OMA" id="TDIHQEN"/>
<keyword evidence="10" id="KW-1185">Reference proteome</keyword>
<dbReference type="CDD" id="cd00266">
    <property type="entry name" value="MADS_SRF_like"/>
    <property type="match status" value="1"/>
</dbReference>
<dbReference type="GO" id="GO:0006525">
    <property type="term" value="P:arginine metabolic process"/>
    <property type="evidence" value="ECO:0007669"/>
    <property type="project" value="UniProtKB-KW"/>
</dbReference>
<dbReference type="GO" id="GO:0005634">
    <property type="term" value="C:nucleus"/>
    <property type="evidence" value="ECO:0007669"/>
    <property type="project" value="UniProtKB-SubCell"/>
</dbReference>
<name>G0V8Q6_NAUCA</name>
<feature type="compositionally biased region" description="Acidic residues" evidence="7">
    <location>
        <begin position="111"/>
        <end position="127"/>
    </location>
</feature>
<dbReference type="PRINTS" id="PR00404">
    <property type="entry name" value="MADSDOMAIN"/>
</dbReference>
<evidence type="ECO:0000256" key="2">
    <source>
        <dbReference type="ARBA" id="ARBA00022503"/>
    </source>
</evidence>
<dbReference type="InterPro" id="IPR050142">
    <property type="entry name" value="MADS-box/MEF2_TF"/>
</dbReference>